<feature type="compositionally biased region" description="Polar residues" evidence="2">
    <location>
        <begin position="100"/>
        <end position="120"/>
    </location>
</feature>
<feature type="compositionally biased region" description="Gly residues" evidence="2">
    <location>
        <begin position="329"/>
        <end position="340"/>
    </location>
</feature>
<protein>
    <submittedName>
        <fullName evidence="3">Uncharacterized protein</fullName>
    </submittedName>
</protein>
<feature type="compositionally biased region" description="Low complexity" evidence="2">
    <location>
        <begin position="821"/>
        <end position="837"/>
    </location>
</feature>
<feature type="region of interest" description="Disordered" evidence="2">
    <location>
        <begin position="656"/>
        <end position="705"/>
    </location>
</feature>
<feature type="compositionally biased region" description="Gly residues" evidence="2">
    <location>
        <begin position="838"/>
        <end position="872"/>
    </location>
</feature>
<dbReference type="OrthoDB" id="552746at2759"/>
<feature type="compositionally biased region" description="Low complexity" evidence="2">
    <location>
        <begin position="341"/>
        <end position="351"/>
    </location>
</feature>
<gene>
    <name evidence="3" type="ORF">GPECTOR_63g24</name>
</gene>
<feature type="compositionally biased region" description="Gly residues" evidence="2">
    <location>
        <begin position="806"/>
        <end position="820"/>
    </location>
</feature>
<name>A0A150G490_GONPE</name>
<accession>A0A150G490</accession>
<evidence type="ECO:0000256" key="2">
    <source>
        <dbReference type="SAM" id="MobiDB-lite"/>
    </source>
</evidence>
<keyword evidence="4" id="KW-1185">Reference proteome</keyword>
<proteinExistence type="predicted"/>
<evidence type="ECO:0000313" key="4">
    <source>
        <dbReference type="Proteomes" id="UP000075714"/>
    </source>
</evidence>
<feature type="region of interest" description="Disordered" evidence="2">
    <location>
        <begin position="90"/>
        <end position="150"/>
    </location>
</feature>
<feature type="compositionally biased region" description="Low complexity" evidence="2">
    <location>
        <begin position="873"/>
        <end position="895"/>
    </location>
</feature>
<feature type="compositionally biased region" description="Low complexity" evidence="2">
    <location>
        <begin position="724"/>
        <end position="742"/>
    </location>
</feature>
<reference evidence="4" key="1">
    <citation type="journal article" date="2016" name="Nat. Commun.">
        <title>The Gonium pectorale genome demonstrates co-option of cell cycle regulation during the evolution of multicellularity.</title>
        <authorList>
            <person name="Hanschen E.R."/>
            <person name="Marriage T.N."/>
            <person name="Ferris P.J."/>
            <person name="Hamaji T."/>
            <person name="Toyoda A."/>
            <person name="Fujiyama A."/>
            <person name="Neme R."/>
            <person name="Noguchi H."/>
            <person name="Minakuchi Y."/>
            <person name="Suzuki M."/>
            <person name="Kawai-Toyooka H."/>
            <person name="Smith D.R."/>
            <person name="Sparks H."/>
            <person name="Anderson J."/>
            <person name="Bakaric R."/>
            <person name="Luria V."/>
            <person name="Karger A."/>
            <person name="Kirschner M.W."/>
            <person name="Durand P.M."/>
            <person name="Michod R.E."/>
            <person name="Nozaki H."/>
            <person name="Olson B.J."/>
        </authorList>
    </citation>
    <scope>NUCLEOTIDE SEQUENCE [LARGE SCALE GENOMIC DNA]</scope>
    <source>
        <strain evidence="4">NIES-2863</strain>
    </source>
</reference>
<dbReference type="AlphaFoldDB" id="A0A150G490"/>
<feature type="region of interest" description="Disordered" evidence="2">
    <location>
        <begin position="293"/>
        <end position="351"/>
    </location>
</feature>
<comment type="caution">
    <text evidence="3">The sequence shown here is derived from an EMBL/GenBank/DDBJ whole genome shotgun (WGS) entry which is preliminary data.</text>
</comment>
<dbReference type="EMBL" id="LSYV01000064">
    <property type="protein sequence ID" value="KXZ44696.1"/>
    <property type="molecule type" value="Genomic_DNA"/>
</dbReference>
<feature type="compositionally biased region" description="Basic and acidic residues" evidence="2">
    <location>
        <begin position="304"/>
        <end position="323"/>
    </location>
</feature>
<feature type="compositionally biased region" description="Low complexity" evidence="2">
    <location>
        <begin position="564"/>
        <end position="578"/>
    </location>
</feature>
<feature type="compositionally biased region" description="Low complexity" evidence="2">
    <location>
        <begin position="187"/>
        <end position="204"/>
    </location>
</feature>
<evidence type="ECO:0000313" key="3">
    <source>
        <dbReference type="EMBL" id="KXZ44696.1"/>
    </source>
</evidence>
<evidence type="ECO:0000256" key="1">
    <source>
        <dbReference type="SAM" id="Coils"/>
    </source>
</evidence>
<feature type="compositionally biased region" description="Low complexity" evidence="2">
    <location>
        <begin position="668"/>
        <end position="682"/>
    </location>
</feature>
<feature type="compositionally biased region" description="Low complexity" evidence="2">
    <location>
        <begin position="780"/>
        <end position="799"/>
    </location>
</feature>
<organism evidence="3 4">
    <name type="scientific">Gonium pectorale</name>
    <name type="common">Green alga</name>
    <dbReference type="NCBI Taxonomy" id="33097"/>
    <lineage>
        <taxon>Eukaryota</taxon>
        <taxon>Viridiplantae</taxon>
        <taxon>Chlorophyta</taxon>
        <taxon>core chlorophytes</taxon>
        <taxon>Chlorophyceae</taxon>
        <taxon>CS clade</taxon>
        <taxon>Chlamydomonadales</taxon>
        <taxon>Volvocaceae</taxon>
        <taxon>Gonium</taxon>
    </lineage>
</organism>
<feature type="region of interest" description="Disordered" evidence="2">
    <location>
        <begin position="1"/>
        <end position="25"/>
    </location>
</feature>
<keyword evidence="1" id="KW-0175">Coiled coil</keyword>
<sequence>MGDHTTASYGRLGHSMPPSRTAAGRMGRTAGAIRGDTSVMGGGMLIGDDNRLYGASYPGSPLNLAKERAKSSTPAFSPYASAAASQQLAAASQKLRAQSHTHTGQMGHTPSMGPSHSSPHVLNGRPSSGLRDRPASAHVLTGGGAGGAAAARSASTSRSVGGGVAAPTTSAAAIYHAASGVGGAGVGAKPPSRPSSAGRSAAQQRIASSAGLSVLDRSLPAVRAAAALEEELAAAQLRLAEARDAERQAIAAVRRMEAELREERAARAKAEAEAALARRERLVATSGLIRVSGWGTGTGTGDGEALHGEGGEHEAAEARHGETDPGAMPGDGAGSGGGGRVRPASASSAAPGSASALVASLKREVRSLTATRDALAAQLAELRAGARAQRFLELQAELNSAQEEAARQTELARLVSRRLDAAEAEAAELKEALRAKTDEADAAAAATPLALPSGNTLSKASVRSALAVLGRAHKVLLAEARLIRSTFPPLLSMPEMRHLSAQRPNTAGAVEALVFLGTHVARLLEELKGLPGVPRPTRAPSAGDPAHSSPRLGVSSSFDGASGGAIASPRGAGASPGSPGLPPDFATADVTSMATQAERLGTPGSGTAEAALLGRGVLLSPRSTAAAAQAAAAGGGGALRSVLAGSVAALAAEAREMHGGDPAPPDAPALSLPSRRSRPASPTDALASGSSLPSTDGAAAGDLYEPAAGGSRLGMMTSVPEDAATEAAMAEPDAPAEAAGGEAAEDAPAEDYGAAAAGLYGGPDDGGAEGEEAAAGGGAEAQAMEAGEAEADAYGGVPAEAEEDAAGGGGGDDGNGGGWGEEPQQPAAEAGEAAGVEGHAGGDYGQEGGGADGGALYGDAEYGGYGAGGGEVQEGYPDAVAGAEEGGEAEALAAGDGDEQAAEAYGGADEY</sequence>
<feature type="compositionally biased region" description="Low complexity" evidence="2">
    <location>
        <begin position="902"/>
        <end position="911"/>
    </location>
</feature>
<feature type="region of interest" description="Disordered" evidence="2">
    <location>
        <begin position="182"/>
        <end position="204"/>
    </location>
</feature>
<feature type="region of interest" description="Disordered" evidence="2">
    <location>
        <begin position="724"/>
        <end position="911"/>
    </location>
</feature>
<feature type="coiled-coil region" evidence="1">
    <location>
        <begin position="358"/>
        <end position="446"/>
    </location>
</feature>
<feature type="region of interest" description="Disordered" evidence="2">
    <location>
        <begin position="530"/>
        <end position="587"/>
    </location>
</feature>
<dbReference type="Proteomes" id="UP000075714">
    <property type="component" value="Unassembled WGS sequence"/>
</dbReference>
<feature type="coiled-coil region" evidence="1">
    <location>
        <begin position="225"/>
        <end position="285"/>
    </location>
</feature>